<proteinExistence type="predicted"/>
<evidence type="ECO:0000313" key="1">
    <source>
        <dbReference type="EMBL" id="KAA2235484.1"/>
    </source>
</evidence>
<gene>
    <name evidence="1" type="ORF">F0L46_19630</name>
</gene>
<sequence length="318" mass="34946">MIDSPQAWPALPYADLRPTLETLHLWTQIAGKVRLARTPWINHGWQVTLLPSVRGLRTGLIPHDRVAFDLEFDVLAGALWVRVTDGGERRIELTGGRVADFRSGLLEALAALGVPVSINDLPNEVPDPVPFSQDFAERAYDPQAARVYWQALLQVDRVFTRFRSRFIGKCSPTHLFWGSFDLAVTRFSGRPAPLHPGGVPHLPDRVTREAYSHEVSSAGFWPGSPGAEEAAFYSYAYPTPAGFAEAEVEPSAAYFDPKLGEFLLPYDAVRRAPDPDAALLGFLQSTYDAAADLAGWDRAALDIAEGLPGHPRDIPPRG</sequence>
<evidence type="ECO:0000313" key="2">
    <source>
        <dbReference type="Proteomes" id="UP000323142"/>
    </source>
</evidence>
<dbReference type="OrthoDB" id="9800945at2"/>
<accession>A0A5B2V8Z5</accession>
<comment type="caution">
    <text evidence="1">The sequence shown here is derived from an EMBL/GenBank/DDBJ whole genome shotgun (WGS) entry which is preliminary data.</text>
</comment>
<protein>
    <recommendedName>
        <fullName evidence="3">Ava_C0101 and related proteins</fullName>
    </recommendedName>
</protein>
<dbReference type="EMBL" id="VUOA01000035">
    <property type="protein sequence ID" value="KAA2235484.1"/>
    <property type="molecule type" value="Genomic_DNA"/>
</dbReference>
<name>A0A5B2V8Z5_9HYPH</name>
<dbReference type="InterPro" id="IPR046038">
    <property type="entry name" value="DUF5996"/>
</dbReference>
<dbReference type="Pfam" id="PF19459">
    <property type="entry name" value="DUF5996"/>
    <property type="match status" value="1"/>
</dbReference>
<dbReference type="Proteomes" id="UP000323142">
    <property type="component" value="Unassembled WGS sequence"/>
</dbReference>
<dbReference type="AlphaFoldDB" id="A0A5B2V8Z5"/>
<organism evidence="1 2">
    <name type="scientific">Salinarimonas soli</name>
    <dbReference type="NCBI Taxonomy" id="1638099"/>
    <lineage>
        <taxon>Bacteria</taxon>
        <taxon>Pseudomonadati</taxon>
        <taxon>Pseudomonadota</taxon>
        <taxon>Alphaproteobacteria</taxon>
        <taxon>Hyphomicrobiales</taxon>
        <taxon>Salinarimonadaceae</taxon>
        <taxon>Salinarimonas</taxon>
    </lineage>
</organism>
<evidence type="ECO:0008006" key="3">
    <source>
        <dbReference type="Google" id="ProtNLM"/>
    </source>
</evidence>
<keyword evidence="2" id="KW-1185">Reference proteome</keyword>
<reference evidence="1 2" key="2">
    <citation type="submission" date="2019-09" db="EMBL/GenBank/DDBJ databases">
        <authorList>
            <person name="Jin C."/>
        </authorList>
    </citation>
    <scope>NUCLEOTIDE SEQUENCE [LARGE SCALE GENOMIC DNA]</scope>
    <source>
        <strain evidence="1 2">BN140002</strain>
    </source>
</reference>
<reference evidence="1 2" key="1">
    <citation type="submission" date="2019-09" db="EMBL/GenBank/DDBJ databases">
        <title>Salinarimonas rosea gen. nov., sp. nov., a new member of the a-2 subgroup of the Proteobacteria.</title>
        <authorList>
            <person name="Liu J."/>
        </authorList>
    </citation>
    <scope>NUCLEOTIDE SEQUENCE [LARGE SCALE GENOMIC DNA]</scope>
    <source>
        <strain evidence="1 2">BN140002</strain>
    </source>
</reference>